<dbReference type="SUPFAM" id="SSF51679">
    <property type="entry name" value="Bacterial luciferase-like"/>
    <property type="match status" value="1"/>
</dbReference>
<keyword evidence="4" id="KW-0503">Monooxygenase</keyword>
<dbReference type="EMBL" id="CP109441">
    <property type="protein sequence ID" value="WUV43295.1"/>
    <property type="molecule type" value="Genomic_DNA"/>
</dbReference>
<name>A0ABZ1YMR7_9NOCA</name>
<evidence type="ECO:0000256" key="1">
    <source>
        <dbReference type="ARBA" id="ARBA00022630"/>
    </source>
</evidence>
<evidence type="ECO:0000256" key="4">
    <source>
        <dbReference type="ARBA" id="ARBA00023033"/>
    </source>
</evidence>
<keyword evidence="2" id="KW-0288">FMN</keyword>
<evidence type="ECO:0000256" key="2">
    <source>
        <dbReference type="ARBA" id="ARBA00022643"/>
    </source>
</evidence>
<dbReference type="PANTHER" id="PTHR42847">
    <property type="entry name" value="ALKANESULFONATE MONOOXYGENASE"/>
    <property type="match status" value="1"/>
</dbReference>
<evidence type="ECO:0000313" key="6">
    <source>
        <dbReference type="EMBL" id="WUV43295.1"/>
    </source>
</evidence>
<keyword evidence="7" id="KW-1185">Reference proteome</keyword>
<gene>
    <name evidence="6" type="ORF">OG563_29195</name>
</gene>
<dbReference type="Pfam" id="PF00296">
    <property type="entry name" value="Bac_luciferase"/>
    <property type="match status" value="1"/>
</dbReference>
<dbReference type="RefSeq" id="WP_327096492.1">
    <property type="nucleotide sequence ID" value="NZ_CP109149.1"/>
</dbReference>
<dbReference type="InterPro" id="IPR036661">
    <property type="entry name" value="Luciferase-like_sf"/>
</dbReference>
<feature type="domain" description="Luciferase-like" evidence="5">
    <location>
        <begin position="21"/>
        <end position="251"/>
    </location>
</feature>
<accession>A0ABZ1YMR7</accession>
<evidence type="ECO:0000256" key="3">
    <source>
        <dbReference type="ARBA" id="ARBA00023002"/>
    </source>
</evidence>
<dbReference type="InterPro" id="IPR011251">
    <property type="entry name" value="Luciferase-like_dom"/>
</dbReference>
<organism evidence="6 7">
    <name type="scientific">Nocardia vinacea</name>
    <dbReference type="NCBI Taxonomy" id="96468"/>
    <lineage>
        <taxon>Bacteria</taxon>
        <taxon>Bacillati</taxon>
        <taxon>Actinomycetota</taxon>
        <taxon>Actinomycetes</taxon>
        <taxon>Mycobacteriales</taxon>
        <taxon>Nocardiaceae</taxon>
        <taxon>Nocardia</taxon>
    </lineage>
</organism>
<protein>
    <submittedName>
        <fullName evidence="6">LLM class F420-dependent oxidoreductase</fullName>
    </submittedName>
</protein>
<dbReference type="PANTHER" id="PTHR42847:SF4">
    <property type="entry name" value="ALKANESULFONATE MONOOXYGENASE-RELATED"/>
    <property type="match status" value="1"/>
</dbReference>
<evidence type="ECO:0000313" key="7">
    <source>
        <dbReference type="Proteomes" id="UP001432062"/>
    </source>
</evidence>
<sequence>MRLSISLADFTWPDSPGAIGPRVDRIVRAADQSGLDSVFVMDHLFQIGSNGPAAHDMLEAYAALGYIAARTERIRFGALVTAVSYRDPGLLVKSVTTLDVLSGGRAWLGIGAAWNADEAAGLGLFFPPTSERYERLEETLRIAKQMWAGSEKPFHGQHYTLERPLNVPNALTRPHPPIMIGGQGERKTLRLVAQYADACNLFGESVDAVAVKLGVLQGHCEAVGRPYENIEKTMVAYWYPDKSVAEQADSFARFAEVGIEHVVLGRPGPFVDEDFEQIAELVRAVADL</sequence>
<dbReference type="Proteomes" id="UP001432062">
    <property type="component" value="Chromosome"/>
</dbReference>
<keyword evidence="1" id="KW-0285">Flavoprotein</keyword>
<reference evidence="6" key="1">
    <citation type="submission" date="2022-10" db="EMBL/GenBank/DDBJ databases">
        <title>The complete genomes of actinobacterial strains from the NBC collection.</title>
        <authorList>
            <person name="Joergensen T.S."/>
            <person name="Alvarez Arevalo M."/>
            <person name="Sterndorff E.B."/>
            <person name="Faurdal D."/>
            <person name="Vuksanovic O."/>
            <person name="Mourched A.-S."/>
            <person name="Charusanti P."/>
            <person name="Shaw S."/>
            <person name="Blin K."/>
            <person name="Weber T."/>
        </authorList>
    </citation>
    <scope>NUCLEOTIDE SEQUENCE</scope>
    <source>
        <strain evidence="6">NBC_01482</strain>
    </source>
</reference>
<dbReference type="NCBIfam" id="TIGR03560">
    <property type="entry name" value="F420_Rv1855c"/>
    <property type="match status" value="1"/>
</dbReference>
<keyword evidence="3" id="KW-0560">Oxidoreductase</keyword>
<proteinExistence type="predicted"/>
<dbReference type="InterPro" id="IPR019952">
    <property type="entry name" value="F420_OxRdatse_Rv1855c_pred"/>
</dbReference>
<dbReference type="InterPro" id="IPR050172">
    <property type="entry name" value="SsuD_RutA_monooxygenase"/>
</dbReference>
<evidence type="ECO:0000259" key="5">
    <source>
        <dbReference type="Pfam" id="PF00296"/>
    </source>
</evidence>
<dbReference type="Gene3D" id="3.20.20.30">
    <property type="entry name" value="Luciferase-like domain"/>
    <property type="match status" value="1"/>
</dbReference>